<evidence type="ECO:0000313" key="2">
    <source>
        <dbReference type="Proteomes" id="UP000596661"/>
    </source>
</evidence>
<protein>
    <submittedName>
        <fullName evidence="1">Uncharacterized protein</fullName>
    </submittedName>
</protein>
<dbReference type="EnsemblPlants" id="evm.model.08.422">
    <property type="protein sequence ID" value="cds.evm.model.08.422"/>
    <property type="gene ID" value="evm.TU.08.422"/>
</dbReference>
<reference evidence="1" key="1">
    <citation type="submission" date="2018-11" db="EMBL/GenBank/DDBJ databases">
        <authorList>
            <person name="Grassa J C."/>
        </authorList>
    </citation>
    <scope>NUCLEOTIDE SEQUENCE [LARGE SCALE GENOMIC DNA]</scope>
</reference>
<dbReference type="AlphaFoldDB" id="A0A803QB75"/>
<accession>A0A803QB75</accession>
<dbReference type="Gramene" id="evm.model.08.422">
    <property type="protein sequence ID" value="cds.evm.model.08.422"/>
    <property type="gene ID" value="evm.TU.08.422"/>
</dbReference>
<name>A0A803QB75_CANSA</name>
<reference evidence="1" key="2">
    <citation type="submission" date="2021-03" db="UniProtKB">
        <authorList>
            <consortium name="EnsemblPlants"/>
        </authorList>
    </citation>
    <scope>IDENTIFICATION</scope>
</reference>
<dbReference type="EMBL" id="UZAU01000683">
    <property type="status" value="NOT_ANNOTATED_CDS"/>
    <property type="molecule type" value="Genomic_DNA"/>
</dbReference>
<proteinExistence type="predicted"/>
<evidence type="ECO:0000313" key="1">
    <source>
        <dbReference type="EnsemblPlants" id="cds.evm.model.08.422"/>
    </source>
</evidence>
<sequence length="150" mass="16065">MLMKWSALHQHVQLGSRTLASGFCAERRYHEVLGFCSVGGGGCLTGDVFRLRGLFSAIGVMDAVTPPWGVCSRVAGVVVVCTLGWDVTTYRYVVPPLLVPPWHQKLVGGVVVPTLHARLVLAIVLSLPSSSTLGKIPTWHGCVIDKSMVG</sequence>
<keyword evidence="2" id="KW-1185">Reference proteome</keyword>
<dbReference type="Proteomes" id="UP000596661">
    <property type="component" value="Chromosome 8"/>
</dbReference>
<organism evidence="1 2">
    <name type="scientific">Cannabis sativa</name>
    <name type="common">Hemp</name>
    <name type="synonym">Marijuana</name>
    <dbReference type="NCBI Taxonomy" id="3483"/>
    <lineage>
        <taxon>Eukaryota</taxon>
        <taxon>Viridiplantae</taxon>
        <taxon>Streptophyta</taxon>
        <taxon>Embryophyta</taxon>
        <taxon>Tracheophyta</taxon>
        <taxon>Spermatophyta</taxon>
        <taxon>Magnoliopsida</taxon>
        <taxon>eudicotyledons</taxon>
        <taxon>Gunneridae</taxon>
        <taxon>Pentapetalae</taxon>
        <taxon>rosids</taxon>
        <taxon>fabids</taxon>
        <taxon>Rosales</taxon>
        <taxon>Cannabaceae</taxon>
        <taxon>Cannabis</taxon>
    </lineage>
</organism>